<evidence type="ECO:0000256" key="1">
    <source>
        <dbReference type="SAM" id="Phobius"/>
    </source>
</evidence>
<evidence type="ECO:0000313" key="2">
    <source>
        <dbReference type="EMBL" id="WVT04647.1"/>
    </source>
</evidence>
<keyword evidence="1" id="KW-0812">Transmembrane</keyword>
<reference evidence="2" key="1">
    <citation type="submission" date="2023-08" db="EMBL/GenBank/DDBJ databases">
        <title>Complete genome sequence of Sinorhizobium chiapanecum ITTG S70 isolated from Acaciella angustissima nodules in Chiapas-Mexico.</title>
        <authorList>
            <person name="Rincon-Rosales R."/>
            <person name="Rogel M.A."/>
            <person name="Rincon-Medina C.I."/>
            <person name="Guerrero G."/>
            <person name="Manzano-Gomez L.A."/>
            <person name="Lopez-Lopez A."/>
            <person name="Rincon Molina F.A."/>
            <person name="Martinez-Romero E."/>
        </authorList>
    </citation>
    <scope>NUCLEOTIDE SEQUENCE</scope>
    <source>
        <strain evidence="2">ITTG S70</strain>
    </source>
</reference>
<sequence>MSRRAKLAIGGGLVLAVAGPIAFKITGTLINIAIGAALMAMIIAAHKIGKRLGR</sequence>
<organism evidence="2 3">
    <name type="scientific">Sinorhizobium chiapasense</name>
    <dbReference type="NCBI Taxonomy" id="501572"/>
    <lineage>
        <taxon>Bacteria</taxon>
        <taxon>Pseudomonadati</taxon>
        <taxon>Pseudomonadota</taxon>
        <taxon>Alphaproteobacteria</taxon>
        <taxon>Hyphomicrobiales</taxon>
        <taxon>Rhizobiaceae</taxon>
        <taxon>Sinorhizobium/Ensifer group</taxon>
        <taxon>Sinorhizobium</taxon>
    </lineage>
</organism>
<keyword evidence="3" id="KW-1185">Reference proteome</keyword>
<protein>
    <recommendedName>
        <fullName evidence="4">Transmembrane protein</fullName>
    </recommendedName>
</protein>
<keyword evidence="1" id="KW-0472">Membrane</keyword>
<dbReference type="RefSeq" id="WP_331373808.1">
    <property type="nucleotide sequence ID" value="NZ_CP133148.1"/>
</dbReference>
<keyword evidence="1" id="KW-1133">Transmembrane helix</keyword>
<name>A0ABZ2BEX5_9HYPH</name>
<feature type="transmembrane region" description="Helical" evidence="1">
    <location>
        <begin position="28"/>
        <end position="45"/>
    </location>
</feature>
<accession>A0ABZ2BEX5</accession>
<gene>
    <name evidence="2" type="ORF">RB548_04340</name>
</gene>
<dbReference type="EMBL" id="CP133148">
    <property type="protein sequence ID" value="WVT04647.1"/>
    <property type="molecule type" value="Genomic_DNA"/>
</dbReference>
<evidence type="ECO:0008006" key="4">
    <source>
        <dbReference type="Google" id="ProtNLM"/>
    </source>
</evidence>
<dbReference type="Proteomes" id="UP001432360">
    <property type="component" value="Chromosome"/>
</dbReference>
<proteinExistence type="predicted"/>
<evidence type="ECO:0000313" key="3">
    <source>
        <dbReference type="Proteomes" id="UP001432360"/>
    </source>
</evidence>